<dbReference type="Pfam" id="PF00294">
    <property type="entry name" value="PfkB"/>
    <property type="match status" value="1"/>
</dbReference>
<dbReference type="InterPro" id="IPR017583">
    <property type="entry name" value="Tagatose/fructose_Pkinase"/>
</dbReference>
<dbReference type="InterPro" id="IPR002139">
    <property type="entry name" value="Ribo/fructo_kinase"/>
</dbReference>
<comment type="catalytic activity">
    <reaction evidence="6">
        <text>D-tagatofuranose 6-phosphate + ATP = D-tagatofuranose 1,6-bisphosphate + ADP + H(+)</text>
        <dbReference type="Rhea" id="RHEA:12420"/>
        <dbReference type="ChEBI" id="CHEBI:15378"/>
        <dbReference type="ChEBI" id="CHEBI:30616"/>
        <dbReference type="ChEBI" id="CHEBI:58694"/>
        <dbReference type="ChEBI" id="CHEBI:58695"/>
        <dbReference type="ChEBI" id="CHEBI:456216"/>
        <dbReference type="EC" id="2.7.1.144"/>
    </reaction>
</comment>
<organism evidence="9 10">
    <name type="scientific">Lactococcus ileimucosae</name>
    <dbReference type="NCBI Taxonomy" id="2941329"/>
    <lineage>
        <taxon>Bacteria</taxon>
        <taxon>Bacillati</taxon>
        <taxon>Bacillota</taxon>
        <taxon>Bacilli</taxon>
        <taxon>Lactobacillales</taxon>
        <taxon>Streptococcaceae</taxon>
        <taxon>Lactococcus</taxon>
    </lineage>
</organism>
<dbReference type="CDD" id="cd01164">
    <property type="entry name" value="FruK_PfkB_like"/>
    <property type="match status" value="1"/>
</dbReference>
<dbReference type="InterPro" id="IPR011611">
    <property type="entry name" value="PfkB_dom"/>
</dbReference>
<evidence type="ECO:0000256" key="1">
    <source>
        <dbReference type="ARBA" id="ARBA00005380"/>
    </source>
</evidence>
<evidence type="ECO:0000256" key="7">
    <source>
        <dbReference type="RuleBase" id="RU003704"/>
    </source>
</evidence>
<dbReference type="PRINTS" id="PR00990">
    <property type="entry name" value="RIBOKINASE"/>
</dbReference>
<keyword evidence="2 6" id="KW-0808">Transferase</keyword>
<comment type="similarity">
    <text evidence="6">Belongs to the carbohydrate kinase PfkB family. LacC subfamily.</text>
</comment>
<protein>
    <recommendedName>
        <fullName evidence="6">Tagatose-6-phosphate kinase</fullName>
        <ecNumber evidence="6">2.7.1.144</ecNumber>
    </recommendedName>
</protein>
<dbReference type="RefSeq" id="WP_369948510.1">
    <property type="nucleotide sequence ID" value="NZ_JBCLSH010000024.1"/>
</dbReference>
<dbReference type="PANTHER" id="PTHR46566:SF5">
    <property type="entry name" value="1-PHOSPHOFRUCTOKINASE"/>
    <property type="match status" value="1"/>
</dbReference>
<comment type="caution">
    <text evidence="9">The sequence shown here is derived from an EMBL/GenBank/DDBJ whole genome shotgun (WGS) entry which is preliminary data.</text>
</comment>
<dbReference type="EMBL" id="JBCLSH010000024">
    <property type="protein sequence ID" value="MEY8443999.1"/>
    <property type="molecule type" value="Genomic_DNA"/>
</dbReference>
<keyword evidence="5 6" id="KW-0067">ATP-binding</keyword>
<evidence type="ECO:0000256" key="2">
    <source>
        <dbReference type="ARBA" id="ARBA00022679"/>
    </source>
</evidence>
<sequence>MIITITMNPSVDITYLTNTFKLGQLNRTKTPTINIGGKGINAGRAAALSGSDVTLTGFIGGKIGDLTQILLEEEKLFNIQMNQVSGETRHAVTIMHDEGKHTEVVEEGPKLDDTNIQELLEKVLHISKEKPVNAICICGSANSTDAFLFPKMIQYLKDNLEVEIPILVDISGEKLTCLLKDNSVTPDFIKPNEHELGDFVGKTITTKKEALEALHLSCFDGIKFVIASLGEQGAVCRINDVYYDVRIPKIEIKSTTGSGDATVGGFAYALEQNFDTKQMLKYAMACGMSNAQHEESGKICREDVLAFTQFIEVTAI</sequence>
<dbReference type="Proteomes" id="UP001565283">
    <property type="component" value="Unassembled WGS sequence"/>
</dbReference>
<comment type="similarity">
    <text evidence="1">Belongs to the carbohydrate kinase pfkB family.</text>
</comment>
<evidence type="ECO:0000256" key="4">
    <source>
        <dbReference type="ARBA" id="ARBA00022777"/>
    </source>
</evidence>
<keyword evidence="6" id="KW-0423">Lactose metabolism</keyword>
<evidence type="ECO:0000259" key="8">
    <source>
        <dbReference type="Pfam" id="PF00294"/>
    </source>
</evidence>
<dbReference type="SUPFAM" id="SSF53613">
    <property type="entry name" value="Ribokinase-like"/>
    <property type="match status" value="1"/>
</dbReference>
<dbReference type="NCBIfam" id="TIGR03168">
    <property type="entry name" value="1-PFK"/>
    <property type="match status" value="1"/>
</dbReference>
<reference evidence="9 10" key="1">
    <citation type="submission" date="2024-03" db="EMBL/GenBank/DDBJ databases">
        <title>Mouse gut bacterial collection (mGBC) of GemPharmatech.</title>
        <authorList>
            <person name="He Y."/>
            <person name="Dong L."/>
            <person name="Wu D."/>
            <person name="Gao X."/>
            <person name="Lin Z."/>
        </authorList>
    </citation>
    <scope>NUCLEOTIDE SEQUENCE [LARGE SCALE GENOMIC DNA]</scope>
    <source>
        <strain evidence="9 10">61-15</strain>
    </source>
</reference>
<evidence type="ECO:0000256" key="6">
    <source>
        <dbReference type="PIRNR" id="PIRNR000535"/>
    </source>
</evidence>
<evidence type="ECO:0000313" key="9">
    <source>
        <dbReference type="EMBL" id="MEY8443999.1"/>
    </source>
</evidence>
<dbReference type="PANTHER" id="PTHR46566">
    <property type="entry name" value="1-PHOSPHOFRUCTOKINASE-RELATED"/>
    <property type="match status" value="1"/>
</dbReference>
<evidence type="ECO:0000256" key="3">
    <source>
        <dbReference type="ARBA" id="ARBA00022741"/>
    </source>
</evidence>
<dbReference type="Gene3D" id="3.40.1190.20">
    <property type="match status" value="1"/>
</dbReference>
<gene>
    <name evidence="9" type="ORF">AALA52_07070</name>
</gene>
<keyword evidence="4 7" id="KW-0418">Kinase</keyword>
<evidence type="ECO:0000313" key="10">
    <source>
        <dbReference type="Proteomes" id="UP001565283"/>
    </source>
</evidence>
<dbReference type="PROSITE" id="PS00584">
    <property type="entry name" value="PFKB_KINASES_2"/>
    <property type="match status" value="1"/>
</dbReference>
<feature type="domain" description="Carbohydrate kinase PfkB" evidence="8">
    <location>
        <begin position="8"/>
        <end position="297"/>
    </location>
</feature>
<dbReference type="PIRSF" id="PIRSF000535">
    <property type="entry name" value="1PFK/6PFK/LacC"/>
    <property type="match status" value="1"/>
</dbReference>
<accession>A0ABV4D4Q9</accession>
<dbReference type="InterPro" id="IPR029056">
    <property type="entry name" value="Ribokinase-like"/>
</dbReference>
<evidence type="ECO:0000256" key="5">
    <source>
        <dbReference type="ARBA" id="ARBA00022840"/>
    </source>
</evidence>
<name>A0ABV4D4Q9_9LACT</name>
<dbReference type="InterPro" id="IPR002173">
    <property type="entry name" value="Carboh/pur_kinase_PfkB_CS"/>
</dbReference>
<keyword evidence="10" id="KW-1185">Reference proteome</keyword>
<keyword evidence="3 6" id="KW-0547">Nucleotide-binding</keyword>
<comment type="pathway">
    <text evidence="6">Carbohydrate metabolism; D-tagatose 6-phosphate degradation; D-glyceraldehyde 3-phosphate and glycerone phosphate from D-tagatose 6-phosphate: step 1/2.</text>
</comment>
<dbReference type="EC" id="2.7.1.144" evidence="6"/>
<proteinExistence type="inferred from homology"/>